<proteinExistence type="inferred from homology"/>
<dbReference type="Proteomes" id="UP001193501">
    <property type="component" value="Unassembled WGS sequence"/>
</dbReference>
<comment type="subcellular location">
    <subcellularLocation>
        <location evidence="1 9">Cell inner membrane</location>
        <topology evidence="1 9">Single-pass membrane protein</topology>
    </subcellularLocation>
</comment>
<evidence type="ECO:0000256" key="4">
    <source>
        <dbReference type="ARBA" id="ARBA00022475"/>
    </source>
</evidence>
<protein>
    <recommendedName>
        <fullName evidence="9">Membrane fusion protein (MFP) family protein</fullName>
    </recommendedName>
</protein>
<evidence type="ECO:0000256" key="5">
    <source>
        <dbReference type="ARBA" id="ARBA00022519"/>
    </source>
</evidence>
<dbReference type="GO" id="GO:0005886">
    <property type="term" value="C:plasma membrane"/>
    <property type="evidence" value="ECO:0007669"/>
    <property type="project" value="UniProtKB-SubCell"/>
</dbReference>
<feature type="domain" description="AprE-like long alpha-helical hairpin" evidence="12">
    <location>
        <begin position="158"/>
        <end position="347"/>
    </location>
</feature>
<evidence type="ECO:0000313" key="14">
    <source>
        <dbReference type="EMBL" id="NBZ88407.1"/>
    </source>
</evidence>
<evidence type="ECO:0000313" key="15">
    <source>
        <dbReference type="Proteomes" id="UP001193501"/>
    </source>
</evidence>
<dbReference type="Pfam" id="PF26002">
    <property type="entry name" value="Beta-barrel_AprE"/>
    <property type="match status" value="1"/>
</dbReference>
<keyword evidence="10" id="KW-0175">Coiled coil</keyword>
<dbReference type="InterPro" id="IPR010129">
    <property type="entry name" value="T1SS_HlyD"/>
</dbReference>
<keyword evidence="6 9" id="KW-0812">Transmembrane</keyword>
<dbReference type="Gene3D" id="2.40.30.170">
    <property type="match status" value="1"/>
</dbReference>
<evidence type="ECO:0000256" key="11">
    <source>
        <dbReference type="SAM" id="MobiDB-lite"/>
    </source>
</evidence>
<evidence type="ECO:0000256" key="8">
    <source>
        <dbReference type="ARBA" id="ARBA00023136"/>
    </source>
</evidence>
<gene>
    <name evidence="14" type="ORF">GV832_12515</name>
</gene>
<sequence length="503" mass="54987">MSDEPKPLTSALPAEPHKVEPPKPEAPKPEPEVETPEPGKALTNPSPVELTKAAKKGGALALAPAASDVPPPKLQTWSARRPIWIGGVTTVFLLAFFIGWGLMTTISGAVVTQGIIQVEQNRQVVQHLDGGMVAAIEVTEGSVVKAGDLLMRLDGTQVKAELAIVEGQLFDAMARKARLEAERDDLPEPIFPADLLDLAKARLDVAEQIEGQRRLFTARLDTFNAQISQLNKRMDQISSQGEGVHAQMDAIDDQEALLLPEIEAKRKLLAQGLAQSAQLADLQREAARLLGNKGELEASLAQAQGRATEIELQILQIRSARREDANTQLRDMGDKMLELAERRRALVEKVDRLDIRAPVSGVVLGLAVTTPQAVIRPADPLMYIIPQDRPLIIVIQIPPIHVDEVHIGEDVEVSFAAFSARTTPQLKGTLSAISPDAITDQATHQSYYRGEVELQPGEMAKLKDERLVPGMPVQAYVSTGDRSPMAYLLKPFWDYVHMAFREN</sequence>
<dbReference type="AlphaFoldDB" id="A0AAE4Y990"/>
<dbReference type="RefSeq" id="WP_168775226.1">
    <property type="nucleotide sequence ID" value="NZ_JAABNR010000011.1"/>
</dbReference>
<keyword evidence="3 9" id="KW-0813">Transport</keyword>
<dbReference type="GO" id="GO:0015031">
    <property type="term" value="P:protein transport"/>
    <property type="evidence" value="ECO:0007669"/>
    <property type="project" value="InterPro"/>
</dbReference>
<feature type="coiled-coil region" evidence="10">
    <location>
        <begin position="279"/>
        <end position="342"/>
    </location>
</feature>
<evidence type="ECO:0000256" key="1">
    <source>
        <dbReference type="ARBA" id="ARBA00004377"/>
    </source>
</evidence>
<keyword evidence="8 9" id="KW-0472">Membrane</keyword>
<keyword evidence="4 9" id="KW-1003">Cell membrane</keyword>
<evidence type="ECO:0000259" key="12">
    <source>
        <dbReference type="Pfam" id="PF25994"/>
    </source>
</evidence>
<dbReference type="EMBL" id="JAABNR010000011">
    <property type="protein sequence ID" value="NBZ88407.1"/>
    <property type="molecule type" value="Genomic_DNA"/>
</dbReference>
<dbReference type="PANTHER" id="PTHR30386:SF17">
    <property type="entry name" value="ALKALINE PROTEASE SECRETION PROTEIN APRE"/>
    <property type="match status" value="1"/>
</dbReference>
<dbReference type="Gene3D" id="2.40.50.100">
    <property type="match status" value="1"/>
</dbReference>
<dbReference type="InterPro" id="IPR050739">
    <property type="entry name" value="MFP"/>
</dbReference>
<dbReference type="InterPro" id="IPR058781">
    <property type="entry name" value="HH_AprE-like"/>
</dbReference>
<feature type="region of interest" description="Disordered" evidence="11">
    <location>
        <begin position="1"/>
        <end position="46"/>
    </location>
</feature>
<evidence type="ECO:0000256" key="10">
    <source>
        <dbReference type="SAM" id="Coils"/>
    </source>
</evidence>
<dbReference type="PRINTS" id="PR01490">
    <property type="entry name" value="RTXTOXIND"/>
</dbReference>
<reference evidence="14" key="1">
    <citation type="submission" date="2020-01" db="EMBL/GenBank/DDBJ databases">
        <authorList>
            <person name="Chen W.-M."/>
        </authorList>
    </citation>
    <scope>NUCLEOTIDE SEQUENCE</scope>
    <source>
        <strain evidence="14">CYK-10</strain>
    </source>
</reference>
<dbReference type="InterPro" id="IPR058982">
    <property type="entry name" value="Beta-barrel_AprE"/>
</dbReference>
<feature type="transmembrane region" description="Helical" evidence="9">
    <location>
        <begin position="83"/>
        <end position="103"/>
    </location>
</feature>
<evidence type="ECO:0000256" key="6">
    <source>
        <dbReference type="ARBA" id="ARBA00022692"/>
    </source>
</evidence>
<keyword evidence="15" id="KW-1185">Reference proteome</keyword>
<name>A0AAE4Y990_9RHOB</name>
<evidence type="ECO:0000256" key="7">
    <source>
        <dbReference type="ARBA" id="ARBA00022989"/>
    </source>
</evidence>
<evidence type="ECO:0000256" key="2">
    <source>
        <dbReference type="ARBA" id="ARBA00009477"/>
    </source>
</evidence>
<comment type="caution">
    <text evidence="14">The sequence shown here is derived from an EMBL/GenBank/DDBJ whole genome shotgun (WGS) entry which is preliminary data.</text>
</comment>
<organism evidence="14 15">
    <name type="scientific">Stagnihabitans tardus</name>
    <dbReference type="NCBI Taxonomy" id="2699202"/>
    <lineage>
        <taxon>Bacteria</taxon>
        <taxon>Pseudomonadati</taxon>
        <taxon>Pseudomonadota</taxon>
        <taxon>Alphaproteobacteria</taxon>
        <taxon>Rhodobacterales</taxon>
        <taxon>Paracoccaceae</taxon>
        <taxon>Stagnihabitans</taxon>
    </lineage>
</organism>
<dbReference type="SUPFAM" id="SSF111369">
    <property type="entry name" value="HlyD-like secretion proteins"/>
    <property type="match status" value="1"/>
</dbReference>
<comment type="similarity">
    <text evidence="2 9">Belongs to the membrane fusion protein (MFP) (TC 8.A.1) family.</text>
</comment>
<evidence type="ECO:0000256" key="9">
    <source>
        <dbReference type="RuleBase" id="RU365093"/>
    </source>
</evidence>
<accession>A0AAE4Y990</accession>
<dbReference type="PANTHER" id="PTHR30386">
    <property type="entry name" value="MEMBRANE FUSION SUBUNIT OF EMRAB-TOLC MULTIDRUG EFFLUX PUMP"/>
    <property type="match status" value="1"/>
</dbReference>
<dbReference type="Pfam" id="PF25994">
    <property type="entry name" value="HH_AprE"/>
    <property type="match status" value="1"/>
</dbReference>
<evidence type="ECO:0000259" key="13">
    <source>
        <dbReference type="Pfam" id="PF26002"/>
    </source>
</evidence>
<feature type="domain" description="AprE-like beta-barrel" evidence="13">
    <location>
        <begin position="391"/>
        <end position="480"/>
    </location>
</feature>
<evidence type="ECO:0000256" key="3">
    <source>
        <dbReference type="ARBA" id="ARBA00022448"/>
    </source>
</evidence>
<keyword evidence="5 9" id="KW-0997">Cell inner membrane</keyword>
<feature type="compositionally biased region" description="Basic and acidic residues" evidence="11">
    <location>
        <begin position="15"/>
        <end position="31"/>
    </location>
</feature>
<keyword evidence="7 9" id="KW-1133">Transmembrane helix</keyword>
<dbReference type="NCBIfam" id="TIGR01843">
    <property type="entry name" value="type_I_hlyD"/>
    <property type="match status" value="1"/>
</dbReference>